<dbReference type="InterPro" id="IPR005312">
    <property type="entry name" value="DUF1759"/>
</dbReference>
<comment type="caution">
    <text evidence="1">The sequence shown here is derived from an EMBL/GenBank/DDBJ whole genome shotgun (WGS) entry which is preliminary data.</text>
</comment>
<dbReference type="PANTHER" id="PTHR22954">
    <property type="entry name" value="RETROVIRAL PROTEASE-RELATED"/>
    <property type="match status" value="1"/>
</dbReference>
<sequence length="219" mass="25096">MTTFATTVDSLSDSLTPEQRKQAEEYMEKTHSAIDRADRLAIKLEARRISVQETSHNGRPPTQRMQGQGVGQHEVNAPRLPTIPIPTFGGKIWEFDNFWTLFRENVNNQNSLTNLQKFNYLLTALQGEARELVRRYPVTEDNYSLAIDLLKSKYGNNAHLVRVLQRRLDDARSDNLSTQGQRKLLEFLIPLVRQLRRLGVNLGGSYNTQKVLDKFSAKI</sequence>
<organism evidence="1 2">
    <name type="scientific">Trichostrongylus colubriformis</name>
    <name type="common">Black scour worm</name>
    <dbReference type="NCBI Taxonomy" id="6319"/>
    <lineage>
        <taxon>Eukaryota</taxon>
        <taxon>Metazoa</taxon>
        <taxon>Ecdysozoa</taxon>
        <taxon>Nematoda</taxon>
        <taxon>Chromadorea</taxon>
        <taxon>Rhabditida</taxon>
        <taxon>Rhabditina</taxon>
        <taxon>Rhabditomorpha</taxon>
        <taxon>Strongyloidea</taxon>
        <taxon>Trichostrongylidae</taxon>
        <taxon>Trichostrongylus</taxon>
    </lineage>
</organism>
<dbReference type="Proteomes" id="UP001331761">
    <property type="component" value="Unassembled WGS sequence"/>
</dbReference>
<dbReference type="EMBL" id="WIXE01013456">
    <property type="protein sequence ID" value="KAK5975098.1"/>
    <property type="molecule type" value="Genomic_DNA"/>
</dbReference>
<accession>A0AAN8G268</accession>
<keyword evidence="2" id="KW-1185">Reference proteome</keyword>
<evidence type="ECO:0000313" key="1">
    <source>
        <dbReference type="EMBL" id="KAK5975098.1"/>
    </source>
</evidence>
<gene>
    <name evidence="1" type="ORF">GCK32_022688</name>
</gene>
<dbReference type="PANTHER" id="PTHR22954:SF3">
    <property type="entry name" value="PROTEIN CBG08539"/>
    <property type="match status" value="1"/>
</dbReference>
<evidence type="ECO:0000313" key="2">
    <source>
        <dbReference type="Proteomes" id="UP001331761"/>
    </source>
</evidence>
<dbReference type="AlphaFoldDB" id="A0AAN8G268"/>
<name>A0AAN8G268_TRICO</name>
<proteinExistence type="predicted"/>
<dbReference type="Pfam" id="PF03564">
    <property type="entry name" value="DUF1759"/>
    <property type="match status" value="1"/>
</dbReference>
<protein>
    <submittedName>
        <fullName evidence="1">Uncharacterized protein</fullName>
    </submittedName>
</protein>
<reference evidence="1 2" key="1">
    <citation type="submission" date="2019-10" db="EMBL/GenBank/DDBJ databases">
        <title>Assembly and Annotation for the nematode Trichostrongylus colubriformis.</title>
        <authorList>
            <person name="Martin J."/>
        </authorList>
    </citation>
    <scope>NUCLEOTIDE SEQUENCE [LARGE SCALE GENOMIC DNA]</scope>
    <source>
        <strain evidence="1">G859</strain>
        <tissue evidence="1">Whole worm</tissue>
    </source>
</reference>